<accession>A0A914D370</accession>
<keyword evidence="2" id="KW-1185">Reference proteome</keyword>
<dbReference type="AlphaFoldDB" id="A0A914D370"/>
<evidence type="ECO:0000313" key="3">
    <source>
        <dbReference type="WBParaSite" id="ACRNAN_scaffold1709.g8796.t1"/>
    </source>
</evidence>
<keyword evidence="1" id="KW-1133">Transmembrane helix</keyword>
<dbReference type="Proteomes" id="UP000887540">
    <property type="component" value="Unplaced"/>
</dbReference>
<proteinExistence type="predicted"/>
<reference evidence="3" key="1">
    <citation type="submission" date="2022-11" db="UniProtKB">
        <authorList>
            <consortium name="WormBaseParasite"/>
        </authorList>
    </citation>
    <scope>IDENTIFICATION</scope>
</reference>
<evidence type="ECO:0000313" key="2">
    <source>
        <dbReference type="Proteomes" id="UP000887540"/>
    </source>
</evidence>
<organism evidence="2 3">
    <name type="scientific">Acrobeloides nanus</name>
    <dbReference type="NCBI Taxonomy" id="290746"/>
    <lineage>
        <taxon>Eukaryota</taxon>
        <taxon>Metazoa</taxon>
        <taxon>Ecdysozoa</taxon>
        <taxon>Nematoda</taxon>
        <taxon>Chromadorea</taxon>
        <taxon>Rhabditida</taxon>
        <taxon>Tylenchina</taxon>
        <taxon>Cephalobomorpha</taxon>
        <taxon>Cephaloboidea</taxon>
        <taxon>Cephalobidae</taxon>
        <taxon>Acrobeloides</taxon>
    </lineage>
</organism>
<feature type="transmembrane region" description="Helical" evidence="1">
    <location>
        <begin position="35"/>
        <end position="56"/>
    </location>
</feature>
<keyword evidence="1" id="KW-0812">Transmembrane</keyword>
<keyword evidence="1" id="KW-0472">Membrane</keyword>
<name>A0A914D370_9BILA</name>
<evidence type="ECO:0000256" key="1">
    <source>
        <dbReference type="SAM" id="Phobius"/>
    </source>
</evidence>
<protein>
    <submittedName>
        <fullName evidence="3">Uncharacterized protein</fullName>
    </submittedName>
</protein>
<sequence length="70" mass="7354">MNITPTLVSKLNTVLQVSLAALSLASPVFDFAGHPALTGLCFLTGGTTIYSGLQYIGGDAMRPVKRSNKK</sequence>
<dbReference type="WBParaSite" id="ACRNAN_scaffold1709.g8796.t1">
    <property type="protein sequence ID" value="ACRNAN_scaffold1709.g8796.t1"/>
    <property type="gene ID" value="ACRNAN_scaffold1709.g8796"/>
</dbReference>